<dbReference type="GO" id="GO:0061630">
    <property type="term" value="F:ubiquitin protein ligase activity"/>
    <property type="evidence" value="ECO:0007669"/>
    <property type="project" value="UniProtKB-EC"/>
</dbReference>
<keyword evidence="8" id="KW-0862">Zinc</keyword>
<evidence type="ECO:0000259" key="11">
    <source>
        <dbReference type="PROSITE" id="PS50089"/>
    </source>
</evidence>
<protein>
    <recommendedName>
        <fullName evidence="3">RING-type E3 ubiquitin transferase</fullName>
        <ecNumber evidence="3">2.3.2.27</ecNumber>
    </recommendedName>
</protein>
<proteinExistence type="predicted"/>
<feature type="compositionally biased region" description="Basic and acidic residues" evidence="10">
    <location>
        <begin position="257"/>
        <end position="269"/>
    </location>
</feature>
<dbReference type="EMBL" id="JACVVK020000290">
    <property type="protein sequence ID" value="KAK7479991.1"/>
    <property type="molecule type" value="Genomic_DNA"/>
</dbReference>
<keyword evidence="13" id="KW-1185">Reference proteome</keyword>
<dbReference type="FunFam" id="3.30.40.10:FF:000069">
    <property type="entry name" value="E3 ubiquitin-protein ligase RNF115"/>
    <property type="match status" value="1"/>
</dbReference>
<accession>A0ABD0JY67</accession>
<dbReference type="GO" id="GO:0008270">
    <property type="term" value="F:zinc ion binding"/>
    <property type="evidence" value="ECO:0007669"/>
    <property type="project" value="UniProtKB-KW"/>
</dbReference>
<gene>
    <name evidence="12" type="ORF">BaRGS_00028724</name>
</gene>
<feature type="region of interest" description="Disordered" evidence="10">
    <location>
        <begin position="257"/>
        <end position="307"/>
    </location>
</feature>
<dbReference type="Pfam" id="PF13639">
    <property type="entry name" value="zf-RING_2"/>
    <property type="match status" value="1"/>
</dbReference>
<dbReference type="Pfam" id="PF14369">
    <property type="entry name" value="Zn_ribbon_19"/>
    <property type="match status" value="1"/>
</dbReference>
<evidence type="ECO:0000256" key="10">
    <source>
        <dbReference type="SAM" id="MobiDB-lite"/>
    </source>
</evidence>
<comment type="catalytic activity">
    <reaction evidence="1">
        <text>S-ubiquitinyl-[E2 ubiquitin-conjugating enzyme]-L-cysteine + [acceptor protein]-L-lysine = [E2 ubiquitin-conjugating enzyme]-L-cysteine + N(6)-ubiquitinyl-[acceptor protein]-L-lysine.</text>
        <dbReference type="EC" id="2.3.2.27"/>
    </reaction>
</comment>
<evidence type="ECO:0000313" key="13">
    <source>
        <dbReference type="Proteomes" id="UP001519460"/>
    </source>
</evidence>
<reference evidence="12 13" key="1">
    <citation type="journal article" date="2023" name="Sci. Data">
        <title>Genome assembly of the Korean intertidal mud-creeper Batillaria attramentaria.</title>
        <authorList>
            <person name="Patra A.K."/>
            <person name="Ho P.T."/>
            <person name="Jun S."/>
            <person name="Lee S.J."/>
            <person name="Kim Y."/>
            <person name="Won Y.J."/>
        </authorList>
    </citation>
    <scope>NUCLEOTIDE SEQUENCE [LARGE SCALE GENOMIC DNA]</scope>
    <source>
        <strain evidence="12">Wonlab-2016</strain>
    </source>
</reference>
<dbReference type="EC" id="2.3.2.27" evidence="3"/>
<feature type="domain" description="RING-type" evidence="11">
    <location>
        <begin position="214"/>
        <end position="255"/>
    </location>
</feature>
<dbReference type="InterPro" id="IPR039525">
    <property type="entry name" value="RNF126-like_zinc-ribbon"/>
</dbReference>
<dbReference type="PANTHER" id="PTHR15710">
    <property type="entry name" value="E3 UBIQUITIN-PROTEIN LIGASE PRAJA"/>
    <property type="match status" value="1"/>
</dbReference>
<keyword evidence="5" id="KW-0479">Metal-binding</keyword>
<dbReference type="GO" id="GO:0000209">
    <property type="term" value="P:protein polyubiquitination"/>
    <property type="evidence" value="ECO:0007669"/>
    <property type="project" value="UniProtKB-ARBA"/>
</dbReference>
<comment type="caution">
    <text evidence="12">The sequence shown here is derived from an EMBL/GenBank/DDBJ whole genome shotgun (WGS) entry which is preliminary data.</text>
</comment>
<sequence>MAEASVESPPCSGRFYCHQCSAEITPNLPDYTCPRCNSGFIEEVAASNTSSNTSSRNSPQARGPTDPAAQFAEMWTQALLGSNFTQMDQADQAGRGRDRGQGAQADPRPGPSGSQGTVRVIRPAGRNPYVEGLINYFLTRLGGEAAVHGIPINMFQLHGNPADYAWGAGGLDTIITQLLNQLESSGPPPAEADKIDALPSVTITQEQVAMVLQCSICMEDFTLEEEAKRLPCEHHYHKDCIIRWLEMHGTCPVCRKDLNGRDTSTKDTDLLPPIDELDQTLDSRPRGSNPADPSSSNTSMDSHPSLD</sequence>
<dbReference type="PROSITE" id="PS50089">
    <property type="entry name" value="ZF_RING_2"/>
    <property type="match status" value="1"/>
</dbReference>
<dbReference type="InterPro" id="IPR001841">
    <property type="entry name" value="Znf_RING"/>
</dbReference>
<comment type="pathway">
    <text evidence="2">Protein modification; protein ubiquitination.</text>
</comment>
<evidence type="ECO:0000313" key="12">
    <source>
        <dbReference type="EMBL" id="KAK7479991.1"/>
    </source>
</evidence>
<keyword evidence="7" id="KW-0833">Ubl conjugation pathway</keyword>
<evidence type="ECO:0000256" key="9">
    <source>
        <dbReference type="PROSITE-ProRule" id="PRU00175"/>
    </source>
</evidence>
<feature type="region of interest" description="Disordered" evidence="10">
    <location>
        <begin position="47"/>
        <end position="67"/>
    </location>
</feature>
<dbReference type="AlphaFoldDB" id="A0ABD0JY67"/>
<evidence type="ECO:0000256" key="1">
    <source>
        <dbReference type="ARBA" id="ARBA00000900"/>
    </source>
</evidence>
<keyword evidence="6 9" id="KW-0863">Zinc-finger</keyword>
<evidence type="ECO:0000256" key="8">
    <source>
        <dbReference type="ARBA" id="ARBA00022833"/>
    </source>
</evidence>
<evidence type="ECO:0000256" key="3">
    <source>
        <dbReference type="ARBA" id="ARBA00012483"/>
    </source>
</evidence>
<evidence type="ECO:0000256" key="4">
    <source>
        <dbReference type="ARBA" id="ARBA00022679"/>
    </source>
</evidence>
<dbReference type="PANTHER" id="PTHR15710:SF243">
    <property type="entry name" value="E3 UBIQUITIN-PROTEIN LIGASE PRAJA-2 ISOFORM X1"/>
    <property type="match status" value="1"/>
</dbReference>
<evidence type="ECO:0000256" key="7">
    <source>
        <dbReference type="ARBA" id="ARBA00022786"/>
    </source>
</evidence>
<dbReference type="Gene3D" id="3.30.40.10">
    <property type="entry name" value="Zinc/RING finger domain, C3HC4 (zinc finger)"/>
    <property type="match status" value="1"/>
</dbReference>
<feature type="compositionally biased region" description="Polar residues" evidence="10">
    <location>
        <begin position="291"/>
        <end position="307"/>
    </location>
</feature>
<keyword evidence="4" id="KW-0808">Transferase</keyword>
<dbReference type="Proteomes" id="UP001519460">
    <property type="component" value="Unassembled WGS sequence"/>
</dbReference>
<organism evidence="12 13">
    <name type="scientific">Batillaria attramentaria</name>
    <dbReference type="NCBI Taxonomy" id="370345"/>
    <lineage>
        <taxon>Eukaryota</taxon>
        <taxon>Metazoa</taxon>
        <taxon>Spiralia</taxon>
        <taxon>Lophotrochozoa</taxon>
        <taxon>Mollusca</taxon>
        <taxon>Gastropoda</taxon>
        <taxon>Caenogastropoda</taxon>
        <taxon>Sorbeoconcha</taxon>
        <taxon>Cerithioidea</taxon>
        <taxon>Batillariidae</taxon>
        <taxon>Batillaria</taxon>
    </lineage>
</organism>
<feature type="region of interest" description="Disordered" evidence="10">
    <location>
        <begin position="90"/>
        <end position="119"/>
    </location>
</feature>
<name>A0ABD0JY67_9CAEN</name>
<dbReference type="InterPro" id="IPR013083">
    <property type="entry name" value="Znf_RING/FYVE/PHD"/>
</dbReference>
<dbReference type="SUPFAM" id="SSF57850">
    <property type="entry name" value="RING/U-box"/>
    <property type="match status" value="1"/>
</dbReference>
<feature type="compositionally biased region" description="Low complexity" evidence="10">
    <location>
        <begin position="47"/>
        <end position="58"/>
    </location>
</feature>
<dbReference type="SMART" id="SM00184">
    <property type="entry name" value="RING"/>
    <property type="match status" value="1"/>
</dbReference>
<evidence type="ECO:0000256" key="5">
    <source>
        <dbReference type="ARBA" id="ARBA00022723"/>
    </source>
</evidence>
<evidence type="ECO:0000256" key="6">
    <source>
        <dbReference type="ARBA" id="ARBA00022771"/>
    </source>
</evidence>
<evidence type="ECO:0000256" key="2">
    <source>
        <dbReference type="ARBA" id="ARBA00004906"/>
    </source>
</evidence>